<dbReference type="Gene3D" id="3.40.50.1820">
    <property type="entry name" value="alpha/beta hydrolase"/>
    <property type="match status" value="1"/>
</dbReference>
<name>A0ABR2KN33_9EUKA</name>
<comment type="caution">
    <text evidence="1">The sequence shown here is derived from an EMBL/GenBank/DDBJ whole genome shotgun (WGS) entry which is preliminary data.</text>
</comment>
<protein>
    <recommendedName>
        <fullName evidence="3">Lecithin:cholesterol acyltransferase family protein</fullName>
    </recommendedName>
</protein>
<sequence length="402" mass="46384">MFLLLFLTLVNSLHPIVLIPGSFRSRLHVTSSRRAGWYCPKFANDTFVFINMKYFIPPFLNCFLDWMTVDYNETTNSQQSREGVDVHPEDFGGISDVTVTGPYFLRYFFSYMWRMVNKFIEYGYVPKKDLFAAPYDWRFGADMPESYYNSLRELIEKAYKLNNNTKVAIVAHSLGSQLAHIFLTEKTTPEWRKQYINSTTLIAPSWSGSGTSINTLLRIESALVQFFRPRGVTEFTCTLGTLHIHMPHSLAYANTTLIIDPDGNEYKAPQLVDFLVKNKKLTERQLKIAEKNYFYTRRYPKPLDVPTNILFNSGIKTTLGMKLASWRGFGSAITQKGDGLVGSAVIEWVIKNWKMNETFQYHDMNSSYRKFKHKNLLSAPECLEIVCNWLMLNKTVGKGDEL</sequence>
<dbReference type="Proteomes" id="UP001470230">
    <property type="component" value="Unassembled WGS sequence"/>
</dbReference>
<evidence type="ECO:0000313" key="1">
    <source>
        <dbReference type="EMBL" id="KAK8892146.1"/>
    </source>
</evidence>
<keyword evidence="2" id="KW-1185">Reference proteome</keyword>
<dbReference type="EMBL" id="JAPFFF010000004">
    <property type="protein sequence ID" value="KAK8892146.1"/>
    <property type="molecule type" value="Genomic_DNA"/>
</dbReference>
<dbReference type="SUPFAM" id="SSF53474">
    <property type="entry name" value="alpha/beta-Hydrolases"/>
    <property type="match status" value="1"/>
</dbReference>
<dbReference type="PANTHER" id="PTHR11440">
    <property type="entry name" value="LECITHIN-CHOLESTEROL ACYLTRANSFERASE-RELATED"/>
    <property type="match status" value="1"/>
</dbReference>
<evidence type="ECO:0008006" key="3">
    <source>
        <dbReference type="Google" id="ProtNLM"/>
    </source>
</evidence>
<dbReference type="Pfam" id="PF02450">
    <property type="entry name" value="LCAT"/>
    <property type="match status" value="1"/>
</dbReference>
<reference evidence="1 2" key="1">
    <citation type="submission" date="2024-04" db="EMBL/GenBank/DDBJ databases">
        <title>Tritrichomonas musculus Genome.</title>
        <authorList>
            <person name="Alves-Ferreira E."/>
            <person name="Grigg M."/>
            <person name="Lorenzi H."/>
            <person name="Galac M."/>
        </authorList>
    </citation>
    <scope>NUCLEOTIDE SEQUENCE [LARGE SCALE GENOMIC DNA]</scope>
    <source>
        <strain evidence="1 2">EAF2021</strain>
    </source>
</reference>
<dbReference type="InterPro" id="IPR029058">
    <property type="entry name" value="AB_hydrolase_fold"/>
</dbReference>
<organism evidence="1 2">
    <name type="scientific">Tritrichomonas musculus</name>
    <dbReference type="NCBI Taxonomy" id="1915356"/>
    <lineage>
        <taxon>Eukaryota</taxon>
        <taxon>Metamonada</taxon>
        <taxon>Parabasalia</taxon>
        <taxon>Tritrichomonadida</taxon>
        <taxon>Tritrichomonadidae</taxon>
        <taxon>Tritrichomonas</taxon>
    </lineage>
</organism>
<proteinExistence type="predicted"/>
<evidence type="ECO:0000313" key="2">
    <source>
        <dbReference type="Proteomes" id="UP001470230"/>
    </source>
</evidence>
<accession>A0ABR2KN33</accession>
<dbReference type="InterPro" id="IPR003386">
    <property type="entry name" value="LACT/PDAT_acylTrfase"/>
</dbReference>
<gene>
    <name evidence="1" type="ORF">M9Y10_029369</name>
</gene>